<evidence type="ECO:0000313" key="1">
    <source>
        <dbReference type="EMBL" id="MPD06841.1"/>
    </source>
</evidence>
<organism evidence="1 2">
    <name type="scientific">Portunus trituberculatus</name>
    <name type="common">Swimming crab</name>
    <name type="synonym">Neptunus trituberculatus</name>
    <dbReference type="NCBI Taxonomy" id="210409"/>
    <lineage>
        <taxon>Eukaryota</taxon>
        <taxon>Metazoa</taxon>
        <taxon>Ecdysozoa</taxon>
        <taxon>Arthropoda</taxon>
        <taxon>Crustacea</taxon>
        <taxon>Multicrustacea</taxon>
        <taxon>Malacostraca</taxon>
        <taxon>Eumalacostraca</taxon>
        <taxon>Eucarida</taxon>
        <taxon>Decapoda</taxon>
        <taxon>Pleocyemata</taxon>
        <taxon>Brachyura</taxon>
        <taxon>Eubrachyura</taxon>
        <taxon>Portunoidea</taxon>
        <taxon>Portunidae</taxon>
        <taxon>Portuninae</taxon>
        <taxon>Portunus</taxon>
    </lineage>
</organism>
<name>A0A5B7KD79_PORTR</name>
<keyword evidence="2" id="KW-1185">Reference proteome</keyword>
<dbReference type="AlphaFoldDB" id="A0A5B7KD79"/>
<evidence type="ECO:0000313" key="2">
    <source>
        <dbReference type="Proteomes" id="UP000324222"/>
    </source>
</evidence>
<reference evidence="1 2" key="1">
    <citation type="submission" date="2019-05" db="EMBL/GenBank/DDBJ databases">
        <title>Another draft genome of Portunus trituberculatus and its Hox gene families provides insights of decapod evolution.</title>
        <authorList>
            <person name="Jeong J.-H."/>
            <person name="Song I."/>
            <person name="Kim S."/>
            <person name="Choi T."/>
            <person name="Kim D."/>
            <person name="Ryu S."/>
            <person name="Kim W."/>
        </authorList>
    </citation>
    <scope>NUCLEOTIDE SEQUENCE [LARGE SCALE GENOMIC DNA]</scope>
    <source>
        <tissue evidence="1">Muscle</tissue>
    </source>
</reference>
<proteinExistence type="predicted"/>
<protein>
    <submittedName>
        <fullName evidence="1">Uncharacterized protein</fullName>
    </submittedName>
</protein>
<gene>
    <name evidence="1" type="ORF">E2C01_102671</name>
</gene>
<accession>A0A5B7KD79</accession>
<sequence>MVAKHEMLKGGRRGASSTLLVDCLTVDKPARQIGLRMKSIVNTETRGRCWCAGGRGREVGRAG</sequence>
<dbReference type="Proteomes" id="UP000324222">
    <property type="component" value="Unassembled WGS sequence"/>
</dbReference>
<comment type="caution">
    <text evidence="1">The sequence shown here is derived from an EMBL/GenBank/DDBJ whole genome shotgun (WGS) entry which is preliminary data.</text>
</comment>
<dbReference type="EMBL" id="VSRR010153259">
    <property type="protein sequence ID" value="MPD06841.1"/>
    <property type="molecule type" value="Genomic_DNA"/>
</dbReference>